<keyword evidence="4" id="KW-1185">Reference proteome</keyword>
<evidence type="ECO:0000256" key="2">
    <source>
        <dbReference type="SAM" id="MobiDB-lite"/>
    </source>
</evidence>
<feature type="compositionally biased region" description="Basic and acidic residues" evidence="2">
    <location>
        <begin position="146"/>
        <end position="157"/>
    </location>
</feature>
<reference evidence="3 4" key="1">
    <citation type="submission" date="2019-01" db="EMBL/GenBank/DDBJ databases">
        <title>Nuclear Genome Assembly of the Microalgal Biofuel strain Nannochloropsis salina CCMP1776.</title>
        <authorList>
            <person name="Hovde B."/>
        </authorList>
    </citation>
    <scope>NUCLEOTIDE SEQUENCE [LARGE SCALE GENOMIC DNA]</scope>
    <source>
        <strain evidence="3 4">CCMP1776</strain>
    </source>
</reference>
<proteinExistence type="predicted"/>
<evidence type="ECO:0000256" key="1">
    <source>
        <dbReference type="SAM" id="Coils"/>
    </source>
</evidence>
<evidence type="ECO:0000313" key="4">
    <source>
        <dbReference type="Proteomes" id="UP000355283"/>
    </source>
</evidence>
<name>A0A4D9DAW8_9STRA</name>
<comment type="caution">
    <text evidence="3">The sequence shown here is derived from an EMBL/GenBank/DDBJ whole genome shotgun (WGS) entry which is preliminary data.</text>
</comment>
<accession>A0A4D9DAW8</accession>
<gene>
    <name evidence="3" type="ORF">NSK_001505</name>
</gene>
<protein>
    <submittedName>
        <fullName evidence="3">Uncharacterized protein</fullName>
    </submittedName>
</protein>
<feature type="compositionally biased region" description="Low complexity" evidence="2">
    <location>
        <begin position="12"/>
        <end position="24"/>
    </location>
</feature>
<dbReference type="EMBL" id="SDOX01000006">
    <property type="protein sequence ID" value="TFJ87173.1"/>
    <property type="molecule type" value="Genomic_DNA"/>
</dbReference>
<dbReference type="AlphaFoldDB" id="A0A4D9DAW8"/>
<feature type="region of interest" description="Disordered" evidence="2">
    <location>
        <begin position="126"/>
        <end position="210"/>
    </location>
</feature>
<dbReference type="OrthoDB" id="74703at2759"/>
<evidence type="ECO:0000313" key="3">
    <source>
        <dbReference type="EMBL" id="TFJ87173.1"/>
    </source>
</evidence>
<feature type="compositionally biased region" description="Polar residues" evidence="2">
    <location>
        <begin position="1"/>
        <end position="10"/>
    </location>
</feature>
<sequence length="353" mass="38121">MEGVSITPSNGAIPATVAPAQAATENEATPKDPSQAPPAEKTIVQSSGVIESDEDDVPLSALAKNGKPESDGGGAPASSLPACQPPATATPVASTTGASVPAQYENDDDMPISKLMRYPNLVFAHAKKRKEGQSKQTEGNGSGGQVEEKSKKVKQEPPGEEEDASRSQEGSAKKKKKRKDGDGDSGGAMSGNGKSKVTRNSAANKSAAHGQRTQDFYMLDKGELVQKLLRRWWYAIQWPDSSCATQPPPDYETLEGYPGVFVCVRGPAIGHVLDKRDHAECPNFTNFARKPAAELKDLLLKALAEQRRQLQEHEGGNRKLEKKIEKERRWVERLDAANVDKEAIRRGWEVTDA</sequence>
<keyword evidence="1" id="KW-0175">Coiled coil</keyword>
<feature type="compositionally biased region" description="Low complexity" evidence="2">
    <location>
        <begin position="85"/>
        <end position="100"/>
    </location>
</feature>
<dbReference type="Proteomes" id="UP000355283">
    <property type="component" value="Unassembled WGS sequence"/>
</dbReference>
<feature type="coiled-coil region" evidence="1">
    <location>
        <begin position="303"/>
        <end position="337"/>
    </location>
</feature>
<organism evidence="3 4">
    <name type="scientific">Nannochloropsis salina CCMP1776</name>
    <dbReference type="NCBI Taxonomy" id="1027361"/>
    <lineage>
        <taxon>Eukaryota</taxon>
        <taxon>Sar</taxon>
        <taxon>Stramenopiles</taxon>
        <taxon>Ochrophyta</taxon>
        <taxon>Eustigmatophyceae</taxon>
        <taxon>Eustigmatales</taxon>
        <taxon>Monodopsidaceae</taxon>
        <taxon>Microchloropsis</taxon>
        <taxon>Microchloropsis salina</taxon>
    </lineage>
</organism>
<feature type="region of interest" description="Disordered" evidence="2">
    <location>
        <begin position="1"/>
        <end position="112"/>
    </location>
</feature>